<dbReference type="EMBL" id="CP016808">
    <property type="protein sequence ID" value="ANY67151.1"/>
    <property type="molecule type" value="Genomic_DNA"/>
</dbReference>
<organism evidence="2">
    <name type="scientific">Paenibacillus sp. BIHB 4019</name>
    <dbReference type="NCBI Taxonomy" id="1870819"/>
    <lineage>
        <taxon>Bacteria</taxon>
        <taxon>Bacillati</taxon>
        <taxon>Bacillota</taxon>
        <taxon>Bacilli</taxon>
        <taxon>Bacillales</taxon>
        <taxon>Paenibacillaceae</taxon>
        <taxon>Paenibacillus</taxon>
    </lineage>
</organism>
<proteinExistence type="predicted"/>
<feature type="transmembrane region" description="Helical" evidence="1">
    <location>
        <begin position="54"/>
        <end position="74"/>
    </location>
</feature>
<keyword evidence="1" id="KW-1133">Transmembrane helix</keyword>
<keyword evidence="1" id="KW-0812">Transmembrane</keyword>
<evidence type="ECO:0000256" key="1">
    <source>
        <dbReference type="SAM" id="Phobius"/>
    </source>
</evidence>
<accession>A0A1B2DHH9</accession>
<evidence type="ECO:0000313" key="2">
    <source>
        <dbReference type="EMBL" id="ANY67151.1"/>
    </source>
</evidence>
<gene>
    <name evidence="2" type="ORF">BBD42_12250</name>
</gene>
<feature type="transmembrane region" description="Helical" evidence="1">
    <location>
        <begin position="94"/>
        <end position="114"/>
    </location>
</feature>
<dbReference type="AlphaFoldDB" id="A0A1B2DHH9"/>
<reference evidence="2" key="1">
    <citation type="submission" date="2016-08" db="EMBL/GenBank/DDBJ databases">
        <title>Complete Genome Seqeunce of Paenibacillus sp. BIHB 4019 from tea rhizoplane.</title>
        <authorList>
            <person name="Thakur R."/>
            <person name="Swarnkar M.K."/>
            <person name="Gulati A."/>
        </authorList>
    </citation>
    <scope>NUCLEOTIDE SEQUENCE [LARGE SCALE GENOMIC DNA]</scope>
    <source>
        <strain evidence="2">BIHB4019</strain>
    </source>
</reference>
<name>A0A1B2DHH9_9BACL</name>
<protein>
    <submittedName>
        <fullName evidence="2">Uncharacterized protein</fullName>
    </submittedName>
</protein>
<keyword evidence="1" id="KW-0472">Membrane</keyword>
<sequence>MKTIKCLVTNNRLRSYIVAYTRKGVCICQTSIHSPALAAIVEEVTVRAAIARGAVILGVTVQAAIALGAIVPVATVRAAIAPGAIVPVATVRAAIVHMTTAIATIARMVAAIGLSNSIETRMTISSKQLSTS</sequence>